<gene>
    <name evidence="7" type="ORF">PGB34_16760</name>
</gene>
<dbReference type="GO" id="GO:0016491">
    <property type="term" value="F:oxidoreductase activity"/>
    <property type="evidence" value="ECO:0007669"/>
    <property type="project" value="UniProtKB-KW"/>
</dbReference>
<dbReference type="PANTHER" id="PTHR42973:SF39">
    <property type="entry name" value="FAD-BINDING PCMH-TYPE DOMAIN-CONTAINING PROTEIN"/>
    <property type="match status" value="1"/>
</dbReference>
<evidence type="ECO:0000256" key="3">
    <source>
        <dbReference type="ARBA" id="ARBA00022630"/>
    </source>
</evidence>
<evidence type="ECO:0000313" key="7">
    <source>
        <dbReference type="EMBL" id="MDA7418017.1"/>
    </source>
</evidence>
<evidence type="ECO:0000256" key="1">
    <source>
        <dbReference type="ARBA" id="ARBA00001974"/>
    </source>
</evidence>
<feature type="domain" description="FAD-binding PCMH-type" evidence="6">
    <location>
        <begin position="129"/>
        <end position="314"/>
    </location>
</feature>
<keyword evidence="8" id="KW-1185">Reference proteome</keyword>
<dbReference type="InterPro" id="IPR012951">
    <property type="entry name" value="BBE"/>
</dbReference>
<dbReference type="Pfam" id="PF01565">
    <property type="entry name" value="FAD_binding_4"/>
    <property type="match status" value="1"/>
</dbReference>
<dbReference type="InterPro" id="IPR016169">
    <property type="entry name" value="FAD-bd_PCMH_sub2"/>
</dbReference>
<dbReference type="PROSITE" id="PS51387">
    <property type="entry name" value="FAD_PCMH"/>
    <property type="match status" value="1"/>
</dbReference>
<dbReference type="SUPFAM" id="SSF56176">
    <property type="entry name" value="FAD-binding/transporter-associated domain-like"/>
    <property type="match status" value="1"/>
</dbReference>
<evidence type="ECO:0000256" key="4">
    <source>
        <dbReference type="ARBA" id="ARBA00022827"/>
    </source>
</evidence>
<keyword evidence="4" id="KW-0274">FAD</keyword>
<dbReference type="InterPro" id="IPR036318">
    <property type="entry name" value="FAD-bd_PCMH-like_sf"/>
</dbReference>
<evidence type="ECO:0000256" key="2">
    <source>
        <dbReference type="ARBA" id="ARBA00005466"/>
    </source>
</evidence>
<evidence type="ECO:0000313" key="8">
    <source>
        <dbReference type="Proteomes" id="UP001212602"/>
    </source>
</evidence>
<dbReference type="PANTHER" id="PTHR42973">
    <property type="entry name" value="BINDING OXIDOREDUCTASE, PUTATIVE (AFU_ORTHOLOGUE AFUA_1G17690)-RELATED"/>
    <property type="match status" value="1"/>
</dbReference>
<evidence type="ECO:0000259" key="6">
    <source>
        <dbReference type="PROSITE" id="PS51387"/>
    </source>
</evidence>
<dbReference type="Pfam" id="PF08031">
    <property type="entry name" value="BBE"/>
    <property type="match status" value="1"/>
</dbReference>
<reference evidence="7" key="1">
    <citation type="submission" date="2023-01" db="EMBL/GenBank/DDBJ databases">
        <title>Xenophilus mangrovi sp. nov., isolated from soil of Mangrove nature reserve.</title>
        <authorList>
            <person name="Xu S."/>
            <person name="Liu Z."/>
            <person name="Xu Y."/>
        </authorList>
    </citation>
    <scope>NUCLEOTIDE SEQUENCE</scope>
    <source>
        <strain evidence="7">YW8</strain>
    </source>
</reference>
<dbReference type="InterPro" id="IPR050416">
    <property type="entry name" value="FAD-linked_Oxidoreductase"/>
</dbReference>
<dbReference type="GO" id="GO:0071949">
    <property type="term" value="F:FAD binding"/>
    <property type="evidence" value="ECO:0007669"/>
    <property type="project" value="InterPro"/>
</dbReference>
<dbReference type="PROSITE" id="PS51318">
    <property type="entry name" value="TAT"/>
    <property type="match status" value="1"/>
</dbReference>
<keyword evidence="5" id="KW-0560">Oxidoreductase</keyword>
<dbReference type="InterPro" id="IPR006094">
    <property type="entry name" value="Oxid_FAD_bind_N"/>
</dbReference>
<comment type="caution">
    <text evidence="7">The sequence shown here is derived from an EMBL/GenBank/DDBJ whole genome shotgun (WGS) entry which is preliminary data.</text>
</comment>
<keyword evidence="3" id="KW-0285">Flavoprotein</keyword>
<accession>A0AAE3ND14</accession>
<dbReference type="Gene3D" id="3.30.465.10">
    <property type="match status" value="2"/>
</dbReference>
<dbReference type="AlphaFoldDB" id="A0AAE3ND14"/>
<dbReference type="InterPro" id="IPR006311">
    <property type="entry name" value="TAT_signal"/>
</dbReference>
<comment type="cofactor">
    <cofactor evidence="1">
        <name>FAD</name>
        <dbReference type="ChEBI" id="CHEBI:57692"/>
    </cofactor>
</comment>
<dbReference type="Gene3D" id="3.40.462.20">
    <property type="match status" value="1"/>
</dbReference>
<dbReference type="EMBL" id="JAQIPB010000008">
    <property type="protein sequence ID" value="MDA7418017.1"/>
    <property type="molecule type" value="Genomic_DNA"/>
</dbReference>
<organism evidence="7 8">
    <name type="scientific">Xenophilus arseniciresistens</name>
    <dbReference type="NCBI Taxonomy" id="1283306"/>
    <lineage>
        <taxon>Bacteria</taxon>
        <taxon>Pseudomonadati</taxon>
        <taxon>Pseudomonadota</taxon>
        <taxon>Betaproteobacteria</taxon>
        <taxon>Burkholderiales</taxon>
        <taxon>Comamonadaceae</taxon>
        <taxon>Xenophilus</taxon>
    </lineage>
</organism>
<dbReference type="InterPro" id="IPR016166">
    <property type="entry name" value="FAD-bd_PCMH"/>
</dbReference>
<proteinExistence type="inferred from homology"/>
<sequence length="625" mass="67207">MADERRVADHLPQGARRRQLLQAAAAWPLAALLPAAAWSQSPAAAPASRLRPRVRPGDADWPSEARWQQLGQQVGGRLQALASPFAACRAASAAAPIAACEQLFQSLKNPYFISDHAALTQTLGWANAWTSSPSAYAVAARETADVVAAVNFARTHRLRLVVKGGGHSYQGTSNAPDSLLVWMRGMREIAMHEAFVPQGCAGRVAPQRAVSIGAGALWAQAYDAVSTQAGGYVQGGGCMTVGVAGLVNSGGFGSFSRRYGLASASLLEAEVVTADGQVRIANTCTQPELFWGLKGGGGGSLGIVTRLTLRVHPLPETFGAVNFTVKAKSAAAFRQLIGLTLDFCHQALLDAHWGEQIRLRRDHTLQVSMVFQGLTRREAQAVWQPFREALAGQPEDFEVDYGALSVITVAAREFWAPTWAKRMLGFMRQDSRPDAPATNVYWSGDEAQAGQVLHGYESAWLPAALLQADRREALGDALFAATRHWPVSLHLNKGLAGASAEVVDAARDTAMNPAVLDAFALAILGAEGPPAYPGVAGREPDEARARRQAQMIDQAMAELRRVLPAHAAYVAESNYFQADWQQAFWGANYARLRAVKRQYDPEGLFFTHHGVGSEDWSADGFSPRV</sequence>
<protein>
    <submittedName>
        <fullName evidence="7">FAD-binding oxidoreductase</fullName>
    </submittedName>
</protein>
<name>A0AAE3ND14_9BURK</name>
<dbReference type="Proteomes" id="UP001212602">
    <property type="component" value="Unassembled WGS sequence"/>
</dbReference>
<evidence type="ECO:0000256" key="5">
    <source>
        <dbReference type="ARBA" id="ARBA00023002"/>
    </source>
</evidence>
<comment type="similarity">
    <text evidence="2">Belongs to the oxygen-dependent FAD-linked oxidoreductase family.</text>
</comment>